<dbReference type="InterPro" id="IPR036565">
    <property type="entry name" value="Mur-like_cat_sf"/>
</dbReference>
<sequence>MTGSGLLSRLRRSVGDSIRSVRHVADRGRSHYERVERTPIRVTVSGVRGKSTVVRWLNEVLVDRGFETYAKVTGDRSFSYRNREKHEIPRSGPTRLYENERELRKYAPVDAVVAENQGIREYTTRLANELFDPQVVVILNVRRDHQSTLGAELTDIARVFTRTVPEDAHVISADRNDAINDYLRREFEKTGNAFTVAEPRPDSPFEDVFGARSAFAVDEVLRSLGLDPLPPARIESYVENLRSEWGWRRLAGGGLVANGAMMNDIESTELLRQFLVERLEEPTITPFVYTRRDRAGRTVAFVHYLTWLAEHDLVGRVHVAGSHARLLERRVDAEFVHHDESMPADRVLDRCLDDGYPVFLMGNTVATFMRELTGAIDRRAVE</sequence>
<evidence type="ECO:0000313" key="2">
    <source>
        <dbReference type="Proteomes" id="UP001597111"/>
    </source>
</evidence>
<gene>
    <name evidence="1" type="ORF">ACFR9S_06185</name>
</gene>
<reference evidence="1 2" key="1">
    <citation type="journal article" date="2019" name="Int. J. Syst. Evol. Microbiol.">
        <title>The Global Catalogue of Microorganisms (GCM) 10K type strain sequencing project: providing services to taxonomists for standard genome sequencing and annotation.</title>
        <authorList>
            <consortium name="The Broad Institute Genomics Platform"/>
            <consortium name="The Broad Institute Genome Sequencing Center for Infectious Disease"/>
            <person name="Wu L."/>
            <person name="Ma J."/>
        </authorList>
    </citation>
    <scope>NUCLEOTIDE SEQUENCE [LARGE SCALE GENOMIC DNA]</scope>
    <source>
        <strain evidence="1 2">CGMCC 1.12285</strain>
    </source>
</reference>
<name>A0ABD6B5A3_9EURY</name>
<protein>
    <submittedName>
        <fullName evidence="1">Capsule biosynthesis protein CapB</fullName>
    </submittedName>
</protein>
<keyword evidence="2" id="KW-1185">Reference proteome</keyword>
<accession>A0ABD6B5A3</accession>
<dbReference type="Gene3D" id="3.40.1190.10">
    <property type="entry name" value="Mur-like, catalytic domain"/>
    <property type="match status" value="1"/>
</dbReference>
<proteinExistence type="predicted"/>
<evidence type="ECO:0000313" key="1">
    <source>
        <dbReference type="EMBL" id="MFD1525893.1"/>
    </source>
</evidence>
<dbReference type="AlphaFoldDB" id="A0ABD6B5A3"/>
<dbReference type="RefSeq" id="WP_379730671.1">
    <property type="nucleotide sequence ID" value="NZ_JBHSWZ010000014.1"/>
</dbReference>
<organism evidence="1 2">
    <name type="scientific">Halolamina salina</name>
    <dbReference type="NCBI Taxonomy" id="1220023"/>
    <lineage>
        <taxon>Archaea</taxon>
        <taxon>Methanobacteriati</taxon>
        <taxon>Methanobacteriota</taxon>
        <taxon>Stenosarchaea group</taxon>
        <taxon>Halobacteria</taxon>
        <taxon>Halobacteriales</taxon>
        <taxon>Haloferacaceae</taxon>
    </lineage>
</organism>
<comment type="caution">
    <text evidence="1">The sequence shown here is derived from an EMBL/GenBank/DDBJ whole genome shotgun (WGS) entry which is preliminary data.</text>
</comment>
<dbReference type="Proteomes" id="UP001597111">
    <property type="component" value="Unassembled WGS sequence"/>
</dbReference>
<dbReference type="EMBL" id="JBHUDH010000051">
    <property type="protein sequence ID" value="MFD1525893.1"/>
    <property type="molecule type" value="Genomic_DNA"/>
</dbReference>
<dbReference type="SUPFAM" id="SSF53623">
    <property type="entry name" value="MurD-like peptide ligases, catalytic domain"/>
    <property type="match status" value="1"/>
</dbReference>